<gene>
    <name evidence="12" type="ORF">MSPICULIGERA_LOCUS18625</name>
</gene>
<dbReference type="SMART" id="SM00156">
    <property type="entry name" value="PP2Ac"/>
    <property type="match status" value="1"/>
</dbReference>
<evidence type="ECO:0000256" key="4">
    <source>
        <dbReference type="ARBA" id="ARBA00022801"/>
    </source>
</evidence>
<dbReference type="InterPro" id="IPR004843">
    <property type="entry name" value="Calcineurin-like_PHP"/>
</dbReference>
<dbReference type="AlphaFoldDB" id="A0AA36G5S6"/>
<comment type="catalytic activity">
    <reaction evidence="8">
        <text>O-phospho-L-threonyl-[protein] + H2O = L-threonyl-[protein] + phosphate</text>
        <dbReference type="Rhea" id="RHEA:47004"/>
        <dbReference type="Rhea" id="RHEA-COMP:11060"/>
        <dbReference type="Rhea" id="RHEA-COMP:11605"/>
        <dbReference type="ChEBI" id="CHEBI:15377"/>
        <dbReference type="ChEBI" id="CHEBI:30013"/>
        <dbReference type="ChEBI" id="CHEBI:43474"/>
        <dbReference type="ChEBI" id="CHEBI:61977"/>
        <dbReference type="EC" id="3.1.3.16"/>
    </reaction>
</comment>
<dbReference type="EMBL" id="CATQJA010002659">
    <property type="protein sequence ID" value="CAJ0580427.1"/>
    <property type="molecule type" value="Genomic_DNA"/>
</dbReference>
<dbReference type="CDD" id="cd00144">
    <property type="entry name" value="MPP_PPP_family"/>
    <property type="match status" value="1"/>
</dbReference>
<feature type="region of interest" description="Disordered" evidence="9">
    <location>
        <begin position="277"/>
        <end position="299"/>
    </location>
</feature>
<evidence type="ECO:0000256" key="5">
    <source>
        <dbReference type="ARBA" id="ARBA00022912"/>
    </source>
</evidence>
<dbReference type="InterPro" id="IPR029052">
    <property type="entry name" value="Metallo-depent_PP-like"/>
</dbReference>
<feature type="non-terminal residue" evidence="12">
    <location>
        <position position="299"/>
    </location>
</feature>
<accession>A0AA36G5S6</accession>
<dbReference type="EC" id="3.1.3.16" evidence="2"/>
<reference evidence="12" key="1">
    <citation type="submission" date="2023-06" db="EMBL/GenBank/DDBJ databases">
        <authorList>
            <person name="Delattre M."/>
        </authorList>
    </citation>
    <scope>NUCLEOTIDE SEQUENCE</scope>
    <source>
        <strain evidence="12">AF72</strain>
    </source>
</reference>
<evidence type="ECO:0000256" key="6">
    <source>
        <dbReference type="ARBA" id="ARBA00023211"/>
    </source>
</evidence>
<dbReference type="InterPro" id="IPR050341">
    <property type="entry name" value="PP1_catalytic_subunit"/>
</dbReference>
<dbReference type="GO" id="GO:0004722">
    <property type="term" value="F:protein serine/threonine phosphatase activity"/>
    <property type="evidence" value="ECO:0007669"/>
    <property type="project" value="UniProtKB-EC"/>
</dbReference>
<evidence type="ECO:0000256" key="1">
    <source>
        <dbReference type="ARBA" id="ARBA00001936"/>
    </source>
</evidence>
<evidence type="ECO:0000256" key="2">
    <source>
        <dbReference type="ARBA" id="ARBA00013081"/>
    </source>
</evidence>
<evidence type="ECO:0000256" key="10">
    <source>
        <dbReference type="SAM" id="SignalP"/>
    </source>
</evidence>
<dbReference type="Gene3D" id="3.60.21.10">
    <property type="match status" value="1"/>
</dbReference>
<dbReference type="PRINTS" id="PR00114">
    <property type="entry name" value="STPHPHTASE"/>
</dbReference>
<comment type="caution">
    <text evidence="12">The sequence shown here is derived from an EMBL/GenBank/DDBJ whole genome shotgun (WGS) entry which is preliminary data.</text>
</comment>
<organism evidence="12 13">
    <name type="scientific">Mesorhabditis spiculigera</name>
    <dbReference type="NCBI Taxonomy" id="96644"/>
    <lineage>
        <taxon>Eukaryota</taxon>
        <taxon>Metazoa</taxon>
        <taxon>Ecdysozoa</taxon>
        <taxon>Nematoda</taxon>
        <taxon>Chromadorea</taxon>
        <taxon>Rhabditida</taxon>
        <taxon>Rhabditina</taxon>
        <taxon>Rhabditomorpha</taxon>
        <taxon>Rhabditoidea</taxon>
        <taxon>Rhabditidae</taxon>
        <taxon>Mesorhabditinae</taxon>
        <taxon>Mesorhabditis</taxon>
    </lineage>
</organism>
<comment type="catalytic activity">
    <reaction evidence="7">
        <text>O-phospho-L-seryl-[protein] + H2O = L-seryl-[protein] + phosphate</text>
        <dbReference type="Rhea" id="RHEA:20629"/>
        <dbReference type="Rhea" id="RHEA-COMP:9863"/>
        <dbReference type="Rhea" id="RHEA-COMP:11604"/>
        <dbReference type="ChEBI" id="CHEBI:15377"/>
        <dbReference type="ChEBI" id="CHEBI:29999"/>
        <dbReference type="ChEBI" id="CHEBI:43474"/>
        <dbReference type="ChEBI" id="CHEBI:83421"/>
        <dbReference type="EC" id="3.1.3.16"/>
    </reaction>
</comment>
<dbReference type="PANTHER" id="PTHR11668">
    <property type="entry name" value="SERINE/THREONINE PROTEIN PHOSPHATASE"/>
    <property type="match status" value="1"/>
</dbReference>
<comment type="cofactor">
    <cofactor evidence="1">
        <name>Mn(2+)</name>
        <dbReference type="ChEBI" id="CHEBI:29035"/>
    </cofactor>
</comment>
<evidence type="ECO:0000256" key="8">
    <source>
        <dbReference type="ARBA" id="ARBA00048336"/>
    </source>
</evidence>
<feature type="chain" id="PRO_5041312614" description="protein-serine/threonine phosphatase" evidence="10">
    <location>
        <begin position="20"/>
        <end position="299"/>
    </location>
</feature>
<keyword evidence="4" id="KW-0378">Hydrolase</keyword>
<keyword evidence="5" id="KW-0904">Protein phosphatase</keyword>
<dbReference type="GO" id="GO:0005737">
    <property type="term" value="C:cytoplasm"/>
    <property type="evidence" value="ECO:0007669"/>
    <property type="project" value="TreeGrafter"/>
</dbReference>
<evidence type="ECO:0000256" key="9">
    <source>
        <dbReference type="SAM" id="MobiDB-lite"/>
    </source>
</evidence>
<feature type="compositionally biased region" description="Basic and acidic residues" evidence="9">
    <location>
        <begin position="280"/>
        <end position="299"/>
    </location>
</feature>
<proteinExistence type="predicted"/>
<dbReference type="PANTHER" id="PTHR11668:SF300">
    <property type="entry name" value="SERINE_THREONINE-PROTEIN PHOSPHATASE"/>
    <property type="match status" value="1"/>
</dbReference>
<dbReference type="InterPro" id="IPR006186">
    <property type="entry name" value="Ser/Thr-sp_prot-phosphatase"/>
</dbReference>
<evidence type="ECO:0000313" key="12">
    <source>
        <dbReference type="EMBL" id="CAJ0580427.1"/>
    </source>
</evidence>
<dbReference type="Proteomes" id="UP001177023">
    <property type="component" value="Unassembled WGS sequence"/>
</dbReference>
<evidence type="ECO:0000256" key="3">
    <source>
        <dbReference type="ARBA" id="ARBA00022723"/>
    </source>
</evidence>
<feature type="domain" description="Serine/threonine specific protein phosphatases" evidence="11">
    <location>
        <begin position="1"/>
        <end position="195"/>
    </location>
</feature>
<evidence type="ECO:0000313" key="13">
    <source>
        <dbReference type="Proteomes" id="UP001177023"/>
    </source>
</evidence>
<dbReference type="SUPFAM" id="SSF56300">
    <property type="entry name" value="Metallo-dependent phosphatases"/>
    <property type="match status" value="1"/>
</dbReference>
<sequence length="299" mass="33701">MSLLLVVSAFVLYPETVFYLTGNHESSYVHCDHGFCDELQSAGYKGSVYVAMRGFFECLPVVAVLDKRIIAMHGGLGPEITAEELRRGFDPQDGLKHWLIEAITWSDPSYLVQNYELNKSRSGGWFFGLEAIEEARQKLGIQFIVRAHQEMNTGVRFFGDWLISVYTACWRGSYSDDGGWEERRRLIIEQDETNTPEIGGVLVYDGCETFKMIHFVPVQKPYKSHAEFAAAFAEKIKNDLAFSENNFDCVASPFKKKVPEAKKAEAADKTTRIARAATKVAEETVDRTQEDPTDAEAKP</sequence>
<protein>
    <recommendedName>
        <fullName evidence="2">protein-serine/threonine phosphatase</fullName>
        <ecNumber evidence="2">3.1.3.16</ecNumber>
    </recommendedName>
</protein>
<dbReference type="GO" id="GO:0005634">
    <property type="term" value="C:nucleus"/>
    <property type="evidence" value="ECO:0007669"/>
    <property type="project" value="TreeGrafter"/>
</dbReference>
<keyword evidence="13" id="KW-1185">Reference proteome</keyword>
<name>A0AA36G5S6_9BILA</name>
<dbReference type="Pfam" id="PF00149">
    <property type="entry name" value="Metallophos"/>
    <property type="match status" value="1"/>
</dbReference>
<evidence type="ECO:0000256" key="7">
    <source>
        <dbReference type="ARBA" id="ARBA00047761"/>
    </source>
</evidence>
<keyword evidence="6" id="KW-0464">Manganese</keyword>
<keyword evidence="3" id="KW-0479">Metal-binding</keyword>
<feature type="signal peptide" evidence="10">
    <location>
        <begin position="1"/>
        <end position="19"/>
    </location>
</feature>
<dbReference type="GO" id="GO:0046872">
    <property type="term" value="F:metal ion binding"/>
    <property type="evidence" value="ECO:0007669"/>
    <property type="project" value="UniProtKB-KW"/>
</dbReference>
<evidence type="ECO:0000259" key="11">
    <source>
        <dbReference type="SMART" id="SM00156"/>
    </source>
</evidence>
<keyword evidence="10" id="KW-0732">Signal</keyword>